<dbReference type="InterPro" id="IPR050256">
    <property type="entry name" value="Glycosyltransferase_2"/>
</dbReference>
<feature type="domain" description="Glycosyltransferase 2-like" evidence="10">
    <location>
        <begin position="18"/>
        <end position="159"/>
    </location>
</feature>
<evidence type="ECO:0000256" key="3">
    <source>
        <dbReference type="ARBA" id="ARBA00022676"/>
    </source>
</evidence>
<keyword evidence="12" id="KW-1185">Reference proteome</keyword>
<dbReference type="PANTHER" id="PTHR48090">
    <property type="entry name" value="UNDECAPRENYL-PHOSPHATE 4-DEOXY-4-FORMAMIDO-L-ARABINOSE TRANSFERASE-RELATED"/>
    <property type="match status" value="1"/>
</dbReference>
<dbReference type="Gene3D" id="3.90.550.10">
    <property type="entry name" value="Spore Coat Polysaccharide Biosynthesis Protein SpsA, Chain A"/>
    <property type="match status" value="1"/>
</dbReference>
<dbReference type="SUPFAM" id="SSF53448">
    <property type="entry name" value="Nucleotide-diphospho-sugar transferases"/>
    <property type="match status" value="1"/>
</dbReference>
<dbReference type="OrthoDB" id="9807795at2"/>
<dbReference type="AlphaFoldDB" id="A0A255XUP0"/>
<evidence type="ECO:0000256" key="8">
    <source>
        <dbReference type="ARBA" id="ARBA00038152"/>
    </source>
</evidence>
<feature type="transmembrane region" description="Helical" evidence="9">
    <location>
        <begin position="253"/>
        <end position="279"/>
    </location>
</feature>
<feature type="transmembrane region" description="Helical" evidence="9">
    <location>
        <begin position="220"/>
        <end position="241"/>
    </location>
</feature>
<evidence type="ECO:0000313" key="12">
    <source>
        <dbReference type="Proteomes" id="UP000216361"/>
    </source>
</evidence>
<evidence type="ECO:0000256" key="7">
    <source>
        <dbReference type="ARBA" id="ARBA00023136"/>
    </source>
</evidence>
<dbReference type="GO" id="GO:0016757">
    <property type="term" value="F:glycosyltransferase activity"/>
    <property type="evidence" value="ECO:0007669"/>
    <property type="project" value="UniProtKB-KW"/>
</dbReference>
<evidence type="ECO:0000256" key="6">
    <source>
        <dbReference type="ARBA" id="ARBA00022989"/>
    </source>
</evidence>
<evidence type="ECO:0000256" key="4">
    <source>
        <dbReference type="ARBA" id="ARBA00022679"/>
    </source>
</evidence>
<protein>
    <submittedName>
        <fullName evidence="11">Glycosyltransferase</fullName>
    </submittedName>
</protein>
<dbReference type="Pfam" id="PF00535">
    <property type="entry name" value="Glycos_transf_2"/>
    <property type="match status" value="1"/>
</dbReference>
<dbReference type="InterPro" id="IPR029044">
    <property type="entry name" value="Nucleotide-diphossugar_trans"/>
</dbReference>
<evidence type="ECO:0000256" key="1">
    <source>
        <dbReference type="ARBA" id="ARBA00004651"/>
    </source>
</evidence>
<keyword evidence="5 9" id="KW-0812">Transmembrane</keyword>
<comment type="similarity">
    <text evidence="8">Belongs to the glycosyltransferase 2 family. GtrB subfamily.</text>
</comment>
<evidence type="ECO:0000256" key="2">
    <source>
        <dbReference type="ARBA" id="ARBA00022475"/>
    </source>
</evidence>
<keyword evidence="2" id="KW-1003">Cell membrane</keyword>
<evidence type="ECO:0000313" key="11">
    <source>
        <dbReference type="EMBL" id="OYQ20632.1"/>
    </source>
</evidence>
<name>A0A255XUP0_9PROT</name>
<comment type="subcellular location">
    <subcellularLocation>
        <location evidence="1">Cell membrane</location>
        <topology evidence="1">Multi-pass membrane protein</topology>
    </subcellularLocation>
</comment>
<dbReference type="GO" id="GO:0005886">
    <property type="term" value="C:plasma membrane"/>
    <property type="evidence" value="ECO:0007669"/>
    <property type="project" value="UniProtKB-SubCell"/>
</dbReference>
<sequence length="308" mass="34556">MMNEADGVDRLFEILMPILRATAVSFEVVCVDDGSTDETVNRLQALQAQHPEIAIVELSRNFGKEAALTAGIFEAVGQAVIPMDADLQDPPELIPQMIDHWRRGAEVVLAVRSLRASDSWFKRKTAGAFYRVINLLGEITIPANAGDFRLMDRRVIEAIRAMPERSRFNKGIFSWVGFRTVAIQYERPERHAGTTKWKYRKLLRFAMDGIISFSSLPLRVWSLIGMIVALGALVYGGFIIFKVLVLGDRSVPGYASLMTVMLFTNGIVLIGLGVIGEYLSQVFTEVKRRPIYLIRSIYRNDQDNAAQD</sequence>
<dbReference type="FunFam" id="3.90.550.10:FF:000079">
    <property type="entry name" value="Probable glycosyl transferase"/>
    <property type="match status" value="1"/>
</dbReference>
<dbReference type="InterPro" id="IPR001173">
    <property type="entry name" value="Glyco_trans_2-like"/>
</dbReference>
<dbReference type="PANTHER" id="PTHR48090:SF1">
    <property type="entry name" value="PROPHAGE BACTOPRENOL GLUCOSYL TRANSFERASE HOMOLOG"/>
    <property type="match status" value="1"/>
</dbReference>
<keyword evidence="4 11" id="KW-0808">Transferase</keyword>
<dbReference type="CDD" id="cd04187">
    <property type="entry name" value="DPM1_like_bac"/>
    <property type="match status" value="1"/>
</dbReference>
<evidence type="ECO:0000256" key="9">
    <source>
        <dbReference type="SAM" id="Phobius"/>
    </source>
</evidence>
<comment type="caution">
    <text evidence="11">The sequence shown here is derived from an EMBL/GenBank/DDBJ whole genome shotgun (WGS) entry which is preliminary data.</text>
</comment>
<organism evidence="11 12">
    <name type="scientific">Elstera cyanobacteriorum</name>
    <dbReference type="NCBI Taxonomy" id="2022747"/>
    <lineage>
        <taxon>Bacteria</taxon>
        <taxon>Pseudomonadati</taxon>
        <taxon>Pseudomonadota</taxon>
        <taxon>Alphaproteobacteria</taxon>
        <taxon>Rhodospirillales</taxon>
        <taxon>Rhodospirillaceae</taxon>
        <taxon>Elstera</taxon>
    </lineage>
</organism>
<keyword evidence="7 9" id="KW-0472">Membrane</keyword>
<proteinExistence type="inferred from homology"/>
<dbReference type="Proteomes" id="UP000216361">
    <property type="component" value="Unassembled WGS sequence"/>
</dbReference>
<accession>A0A255XUP0</accession>
<keyword evidence="6 9" id="KW-1133">Transmembrane helix</keyword>
<evidence type="ECO:0000259" key="10">
    <source>
        <dbReference type="Pfam" id="PF00535"/>
    </source>
</evidence>
<gene>
    <name evidence="11" type="ORF">CHR90_04480</name>
</gene>
<reference evidence="11 12" key="1">
    <citation type="submission" date="2017-07" db="EMBL/GenBank/DDBJ databases">
        <title>Elstera cyanobacteriorum sp. nov., a novel bacterium isolated from cyanobacterial aggregates in a eutrophic lake.</title>
        <authorList>
            <person name="Cai H."/>
        </authorList>
    </citation>
    <scope>NUCLEOTIDE SEQUENCE [LARGE SCALE GENOMIC DNA]</scope>
    <source>
        <strain evidence="11 12">TH019</strain>
    </source>
</reference>
<evidence type="ECO:0000256" key="5">
    <source>
        <dbReference type="ARBA" id="ARBA00022692"/>
    </source>
</evidence>
<keyword evidence="3" id="KW-0328">Glycosyltransferase</keyword>
<dbReference type="EMBL" id="NOXS01000027">
    <property type="protein sequence ID" value="OYQ20632.1"/>
    <property type="molecule type" value="Genomic_DNA"/>
</dbReference>